<dbReference type="Gene3D" id="1.10.10.60">
    <property type="entry name" value="Homeodomain-like"/>
    <property type="match status" value="2"/>
</dbReference>
<keyword evidence="6" id="KW-1185">Reference proteome</keyword>
<keyword evidence="2" id="KW-0238">DNA-binding</keyword>
<dbReference type="SUPFAM" id="SSF51215">
    <property type="entry name" value="Regulatory protein AraC"/>
    <property type="match status" value="1"/>
</dbReference>
<evidence type="ECO:0000256" key="1">
    <source>
        <dbReference type="ARBA" id="ARBA00023015"/>
    </source>
</evidence>
<dbReference type="InterPro" id="IPR018062">
    <property type="entry name" value="HTH_AraC-typ_CS"/>
</dbReference>
<name>A0ABW2FI34_9BACL</name>
<gene>
    <name evidence="5" type="ORF">ACFQMJ_30250</name>
</gene>
<sequence length="297" mass="35000">MADLCFRYPPIPCYIAGGTDTYHPGDIHPSRYRLGVFDLLLVTRGALYIGENETSWEVRANCAVILKPDRHQYPVQGCEEQTEFYWIHFNVFGEWSEYVEGEWIEHAGEQVKLFEDPEDDRKNVKFHTIRLNQFTSLPHPEEVIRCCRDLLELETSPREEDQLRQQLILQSILLELQAAQSNRRDPYKQLIAERAATYIRKNYRMPITHSVIRKELNFHPSYISRCMKQIYGTTLNEYAIRYRIEQASRLLLTTNDSVKEIADKVGFNNLSYFARAFVRLKKLSPGAYRKQVEKREE</sequence>
<comment type="caution">
    <text evidence="5">The sequence shown here is derived from an EMBL/GenBank/DDBJ whole genome shotgun (WGS) entry which is preliminary data.</text>
</comment>
<dbReference type="InterPro" id="IPR018060">
    <property type="entry name" value="HTH_AraC"/>
</dbReference>
<dbReference type="InterPro" id="IPR037923">
    <property type="entry name" value="HTH-like"/>
</dbReference>
<dbReference type="PROSITE" id="PS00041">
    <property type="entry name" value="HTH_ARAC_FAMILY_1"/>
    <property type="match status" value="1"/>
</dbReference>
<organism evidence="5 6">
    <name type="scientific">Cohnella cellulosilytica</name>
    <dbReference type="NCBI Taxonomy" id="986710"/>
    <lineage>
        <taxon>Bacteria</taxon>
        <taxon>Bacillati</taxon>
        <taxon>Bacillota</taxon>
        <taxon>Bacilli</taxon>
        <taxon>Bacillales</taxon>
        <taxon>Paenibacillaceae</taxon>
        <taxon>Cohnella</taxon>
    </lineage>
</organism>
<dbReference type="PANTHER" id="PTHR43280">
    <property type="entry name" value="ARAC-FAMILY TRANSCRIPTIONAL REGULATOR"/>
    <property type="match status" value="1"/>
</dbReference>
<dbReference type="Pfam" id="PF12833">
    <property type="entry name" value="HTH_18"/>
    <property type="match status" value="1"/>
</dbReference>
<keyword evidence="3" id="KW-0804">Transcription</keyword>
<dbReference type="SUPFAM" id="SSF46689">
    <property type="entry name" value="Homeodomain-like"/>
    <property type="match status" value="1"/>
</dbReference>
<evidence type="ECO:0000313" key="5">
    <source>
        <dbReference type="EMBL" id="MFC7152841.1"/>
    </source>
</evidence>
<dbReference type="Proteomes" id="UP001596378">
    <property type="component" value="Unassembled WGS sequence"/>
</dbReference>
<dbReference type="EMBL" id="JBHTAI010000026">
    <property type="protein sequence ID" value="MFC7152841.1"/>
    <property type="molecule type" value="Genomic_DNA"/>
</dbReference>
<proteinExistence type="predicted"/>
<keyword evidence="1" id="KW-0805">Transcription regulation</keyword>
<evidence type="ECO:0000256" key="3">
    <source>
        <dbReference type="ARBA" id="ARBA00023163"/>
    </source>
</evidence>
<dbReference type="InterPro" id="IPR009057">
    <property type="entry name" value="Homeodomain-like_sf"/>
</dbReference>
<dbReference type="RefSeq" id="WP_378050976.1">
    <property type="nucleotide sequence ID" value="NZ_JBHMDN010000031.1"/>
</dbReference>
<protein>
    <submittedName>
        <fullName evidence="5">Helix-turn-helix domain-containing protein</fullName>
    </submittedName>
</protein>
<evidence type="ECO:0000313" key="6">
    <source>
        <dbReference type="Proteomes" id="UP001596378"/>
    </source>
</evidence>
<dbReference type="SMART" id="SM00342">
    <property type="entry name" value="HTH_ARAC"/>
    <property type="match status" value="1"/>
</dbReference>
<reference evidence="6" key="1">
    <citation type="journal article" date="2019" name="Int. J. Syst. Evol. Microbiol.">
        <title>The Global Catalogue of Microorganisms (GCM) 10K type strain sequencing project: providing services to taxonomists for standard genome sequencing and annotation.</title>
        <authorList>
            <consortium name="The Broad Institute Genomics Platform"/>
            <consortium name="The Broad Institute Genome Sequencing Center for Infectious Disease"/>
            <person name="Wu L."/>
            <person name="Ma J."/>
        </authorList>
    </citation>
    <scope>NUCLEOTIDE SEQUENCE [LARGE SCALE GENOMIC DNA]</scope>
    <source>
        <strain evidence="6">KCTC 12907</strain>
    </source>
</reference>
<evidence type="ECO:0000259" key="4">
    <source>
        <dbReference type="PROSITE" id="PS01124"/>
    </source>
</evidence>
<dbReference type="PROSITE" id="PS01124">
    <property type="entry name" value="HTH_ARAC_FAMILY_2"/>
    <property type="match status" value="1"/>
</dbReference>
<evidence type="ECO:0000256" key="2">
    <source>
        <dbReference type="ARBA" id="ARBA00023125"/>
    </source>
</evidence>
<dbReference type="PANTHER" id="PTHR43280:SF30">
    <property type="entry name" value="MMSAB OPERON REGULATORY PROTEIN"/>
    <property type="match status" value="1"/>
</dbReference>
<feature type="domain" description="HTH araC/xylS-type" evidence="4">
    <location>
        <begin position="193"/>
        <end position="291"/>
    </location>
</feature>
<accession>A0ABW2FI34</accession>